<feature type="transmembrane region" description="Helical" evidence="1">
    <location>
        <begin position="12"/>
        <end position="33"/>
    </location>
</feature>
<name>A0A1J5R596_9ZZZZ</name>
<dbReference type="PANTHER" id="PTHR23537:SF1">
    <property type="entry name" value="SUGAR TRANSPORTER"/>
    <property type="match status" value="1"/>
</dbReference>
<protein>
    <submittedName>
        <fullName evidence="2">Major facilitator superfamily protein</fullName>
    </submittedName>
</protein>
<comment type="caution">
    <text evidence="2">The sequence shown here is derived from an EMBL/GenBank/DDBJ whole genome shotgun (WGS) entry which is preliminary data.</text>
</comment>
<organism evidence="2">
    <name type="scientific">mine drainage metagenome</name>
    <dbReference type="NCBI Taxonomy" id="410659"/>
    <lineage>
        <taxon>unclassified sequences</taxon>
        <taxon>metagenomes</taxon>
        <taxon>ecological metagenomes</taxon>
    </lineage>
</organism>
<evidence type="ECO:0000313" key="2">
    <source>
        <dbReference type="EMBL" id="OIQ87223.1"/>
    </source>
</evidence>
<dbReference type="Pfam" id="PF06779">
    <property type="entry name" value="MFS_4"/>
    <property type="match status" value="1"/>
</dbReference>
<accession>A0A1J5R596</accession>
<keyword evidence="1" id="KW-0812">Transmembrane</keyword>
<dbReference type="InterPro" id="IPR010645">
    <property type="entry name" value="MFS_4"/>
</dbReference>
<dbReference type="EMBL" id="MLJW01000433">
    <property type="protein sequence ID" value="OIQ87223.1"/>
    <property type="molecule type" value="Genomic_DNA"/>
</dbReference>
<keyword evidence="1" id="KW-1133">Transmembrane helix</keyword>
<dbReference type="SUPFAM" id="SSF103473">
    <property type="entry name" value="MFS general substrate transporter"/>
    <property type="match status" value="1"/>
</dbReference>
<feature type="transmembrane region" description="Helical" evidence="1">
    <location>
        <begin position="45"/>
        <end position="61"/>
    </location>
</feature>
<proteinExistence type="predicted"/>
<reference evidence="2" key="1">
    <citation type="submission" date="2016-10" db="EMBL/GenBank/DDBJ databases">
        <title>Sequence of Gallionella enrichment culture.</title>
        <authorList>
            <person name="Poehlein A."/>
            <person name="Muehling M."/>
            <person name="Daniel R."/>
        </authorList>
    </citation>
    <scope>NUCLEOTIDE SEQUENCE</scope>
</reference>
<evidence type="ECO:0000256" key="1">
    <source>
        <dbReference type="SAM" id="Phobius"/>
    </source>
</evidence>
<keyword evidence="1" id="KW-0472">Membrane</keyword>
<dbReference type="PANTHER" id="PTHR23537">
    <property type="match status" value="1"/>
</dbReference>
<dbReference type="AlphaFoldDB" id="A0A1J5R596"/>
<dbReference type="InterPro" id="IPR036259">
    <property type="entry name" value="MFS_trans_sf"/>
</dbReference>
<gene>
    <name evidence="2" type="ORF">GALL_309110</name>
</gene>
<dbReference type="GO" id="GO:0005886">
    <property type="term" value="C:plasma membrane"/>
    <property type="evidence" value="ECO:0007669"/>
    <property type="project" value="TreeGrafter"/>
</dbReference>
<sequence>MPSATGPAWTLIVAYGLIGFGYVIPATFLPVIAGERLHLPALREWFWPLYGAATIALTLLLPRILRIVDNRRALAAACASMGAGIALCLIWPSIVGLILATILIGSVTMPIVMVVMREARALAPHDPTRLIARASSPAINTEVRLPPPSVVSGALSPKLCCSHFDGEVRQGAESAQLGSDMPKRFAEHERDMFGDGRAGRVHAALCSIHSRMRESAGLSQGSWRREAGAGWIGLRAITSPARRLRCWTSKGSCRSIGTGAGYGPHVRV</sequence>